<keyword evidence="1" id="KW-0732">Signal</keyword>
<evidence type="ECO:0000256" key="1">
    <source>
        <dbReference type="SAM" id="SignalP"/>
    </source>
</evidence>
<dbReference type="EMBL" id="DXDA01000001">
    <property type="protein sequence ID" value="HIY67805.1"/>
    <property type="molecule type" value="Genomic_DNA"/>
</dbReference>
<accession>A0A9D2CBS7</accession>
<organism evidence="2 3">
    <name type="scientific">Candidatus Alistipes intestinigallinarum</name>
    <dbReference type="NCBI Taxonomy" id="2838440"/>
    <lineage>
        <taxon>Bacteria</taxon>
        <taxon>Pseudomonadati</taxon>
        <taxon>Bacteroidota</taxon>
        <taxon>Bacteroidia</taxon>
        <taxon>Bacteroidales</taxon>
        <taxon>Rikenellaceae</taxon>
        <taxon>Alistipes</taxon>
    </lineage>
</organism>
<name>A0A9D2CBS7_9BACT</name>
<reference evidence="2" key="2">
    <citation type="submission" date="2021-04" db="EMBL/GenBank/DDBJ databases">
        <authorList>
            <person name="Gilroy R."/>
        </authorList>
    </citation>
    <scope>NUCLEOTIDE SEQUENCE</scope>
    <source>
        <strain evidence="2">5134</strain>
    </source>
</reference>
<dbReference type="CDD" id="cd15482">
    <property type="entry name" value="Sialidase_non-viral"/>
    <property type="match status" value="1"/>
</dbReference>
<gene>
    <name evidence="2" type="ORF">H9828_00125</name>
</gene>
<sequence>MKNTIRFILLFLAGSVVASCSKDEGGAEPPVAAGAVEVRGTLVDIRSATAGEKVFPQHDGYTFQTDIEELFETPYSYAVGLMESRGAEAFRCGSAGTVYLATDCPNMQAAGWTAQKRSFQVGEIDYYLYAYNCTTPNQWVDIPNPADRKYSTMLFAQKLSVAGTSIPGTVIAQAPVLRQYAINNVCMTILPNGEYIAACTGSTVENQGVSLFVSSDRGRSWKVLSQNNLTVNGIANYCNIFVHEGALYMMGVGPNRQNVVITRSDDNGRTWTNPQDEASGILMRGSFHSSSVPVVVSGGRIWRAMETYDNDEKTAFVMSAPADADLLQASSWKATNTIPGTTPVSTDWEFDGKRVSELIEGNVVATPDGKLYNILRASSSYTSLAAGRATIVDENTLEITAPDDLIRFPGGGKKFTIRYDEQSRRYWAITNPASDNVAGMSHNGIYASGITENLVRNRLVLCYSTDLSTWIQYKEIVSDPDPFFHGFQYVDWMFDGEDIVAVCRMACPESRGLPVRQHDANFMTFFRIENFRTL</sequence>
<dbReference type="GO" id="GO:0016787">
    <property type="term" value="F:hydrolase activity"/>
    <property type="evidence" value="ECO:0007669"/>
    <property type="project" value="UniProtKB-KW"/>
</dbReference>
<protein>
    <submittedName>
        <fullName evidence="2">Glycoside hydrolase</fullName>
    </submittedName>
</protein>
<evidence type="ECO:0000313" key="2">
    <source>
        <dbReference type="EMBL" id="HIY67805.1"/>
    </source>
</evidence>
<dbReference type="Gene3D" id="2.120.10.10">
    <property type="match status" value="1"/>
</dbReference>
<dbReference type="InterPro" id="IPR036278">
    <property type="entry name" value="Sialidase_sf"/>
</dbReference>
<dbReference type="AlphaFoldDB" id="A0A9D2CBS7"/>
<feature type="chain" id="PRO_5038570561" evidence="1">
    <location>
        <begin position="19"/>
        <end position="534"/>
    </location>
</feature>
<reference evidence="2" key="1">
    <citation type="journal article" date="2021" name="PeerJ">
        <title>Extensive microbial diversity within the chicken gut microbiome revealed by metagenomics and culture.</title>
        <authorList>
            <person name="Gilroy R."/>
            <person name="Ravi A."/>
            <person name="Getino M."/>
            <person name="Pursley I."/>
            <person name="Horton D.L."/>
            <person name="Alikhan N.F."/>
            <person name="Baker D."/>
            <person name="Gharbi K."/>
            <person name="Hall N."/>
            <person name="Watson M."/>
            <person name="Adriaenssens E.M."/>
            <person name="Foster-Nyarko E."/>
            <person name="Jarju S."/>
            <person name="Secka A."/>
            <person name="Antonio M."/>
            <person name="Oren A."/>
            <person name="Chaudhuri R.R."/>
            <person name="La Ragione R."/>
            <person name="Hildebrand F."/>
            <person name="Pallen M.J."/>
        </authorList>
    </citation>
    <scope>NUCLEOTIDE SEQUENCE</scope>
    <source>
        <strain evidence="2">5134</strain>
    </source>
</reference>
<dbReference type="PROSITE" id="PS51257">
    <property type="entry name" value="PROKAR_LIPOPROTEIN"/>
    <property type="match status" value="1"/>
</dbReference>
<proteinExistence type="predicted"/>
<dbReference type="Proteomes" id="UP000886844">
    <property type="component" value="Unassembled WGS sequence"/>
</dbReference>
<evidence type="ECO:0000313" key="3">
    <source>
        <dbReference type="Proteomes" id="UP000886844"/>
    </source>
</evidence>
<feature type="signal peptide" evidence="1">
    <location>
        <begin position="1"/>
        <end position="18"/>
    </location>
</feature>
<comment type="caution">
    <text evidence="2">The sequence shown here is derived from an EMBL/GenBank/DDBJ whole genome shotgun (WGS) entry which is preliminary data.</text>
</comment>
<keyword evidence="2" id="KW-0378">Hydrolase</keyword>
<dbReference type="SUPFAM" id="SSF50939">
    <property type="entry name" value="Sialidases"/>
    <property type="match status" value="1"/>
</dbReference>